<dbReference type="STRING" id="1470563.SAMN05444000_12653"/>
<reference evidence="2" key="1">
    <citation type="submission" date="2016-11" db="EMBL/GenBank/DDBJ databases">
        <authorList>
            <person name="Varghese N."/>
            <person name="Submissions S."/>
        </authorList>
    </citation>
    <scope>NUCLEOTIDE SEQUENCE [LARGE SCALE GENOMIC DNA]</scope>
    <source>
        <strain evidence="2">DSM 100564</strain>
    </source>
</reference>
<dbReference type="RefSeq" id="WP_139280774.1">
    <property type="nucleotide sequence ID" value="NZ_FQZQ01000026.1"/>
</dbReference>
<protein>
    <submittedName>
        <fullName evidence="1">Uncharacterized protein</fullName>
    </submittedName>
</protein>
<evidence type="ECO:0000313" key="1">
    <source>
        <dbReference type="EMBL" id="SHK36264.1"/>
    </source>
</evidence>
<sequence length="221" mass="23908">MLNPLTLATSGLLQANGVDLDQINAILSNSINMTGSPLEYVAPTVHTNEGDPAAYAPAPTGLSVNAAALDKDFIWQRIEAYTAYRFGSRPVEFYVCGPGVWGEPLCPFTFATAHIWDAVNEEWVGLTPSGGPMGGKVLPQPGMYKITGTVGEDTYPADIGEAFRRYAEYVAEGQKHIGPNSTEATDISAVTVSHTRSVNWMSRAMQHSGAGDLLRRYRRLE</sequence>
<proteinExistence type="predicted"/>
<keyword evidence="2" id="KW-1185">Reference proteome</keyword>
<name>A0A1M6RV10_9RHOB</name>
<dbReference type="EMBL" id="FQZQ01000026">
    <property type="protein sequence ID" value="SHK36264.1"/>
    <property type="molecule type" value="Genomic_DNA"/>
</dbReference>
<dbReference type="Proteomes" id="UP000183982">
    <property type="component" value="Unassembled WGS sequence"/>
</dbReference>
<accession>A0A1M6RV10</accession>
<dbReference type="OrthoDB" id="7605215at2"/>
<organism evidence="1 2">
    <name type="scientific">Shimia gijangensis</name>
    <dbReference type="NCBI Taxonomy" id="1470563"/>
    <lineage>
        <taxon>Bacteria</taxon>
        <taxon>Pseudomonadati</taxon>
        <taxon>Pseudomonadota</taxon>
        <taxon>Alphaproteobacteria</taxon>
        <taxon>Rhodobacterales</taxon>
        <taxon>Roseobacteraceae</taxon>
    </lineage>
</organism>
<evidence type="ECO:0000313" key="2">
    <source>
        <dbReference type="Proteomes" id="UP000183982"/>
    </source>
</evidence>
<gene>
    <name evidence="1" type="ORF">SAMN05444000_12653</name>
</gene>
<dbReference type="AlphaFoldDB" id="A0A1M6RV10"/>